<comment type="caution">
    <text evidence="1">The sequence shown here is derived from an EMBL/GenBank/DDBJ whole genome shotgun (WGS) entry which is preliminary data.</text>
</comment>
<dbReference type="Proteomes" id="UP000732105">
    <property type="component" value="Unassembled WGS sequence"/>
</dbReference>
<reference evidence="1 2" key="1">
    <citation type="submission" date="2018-12" db="EMBL/GenBank/DDBJ databases">
        <title>Marinifilum JC070 sp. nov., a marine bacterium isolated from Yongle Blue Hole in the South China Sea.</title>
        <authorList>
            <person name="Fu T."/>
        </authorList>
    </citation>
    <scope>NUCLEOTIDE SEQUENCE [LARGE SCALE GENOMIC DNA]</scope>
    <source>
        <strain evidence="1 2">JC070</strain>
    </source>
</reference>
<name>A0ABX1X128_9BACT</name>
<dbReference type="InterPro" id="IPR024492">
    <property type="entry name" value="DUF2764"/>
</dbReference>
<sequence length="168" mass="19138">MSNVVYLMSSLPSLTFGQKPPISLSDFKEDAKKQLSAKHFKMLERVDVQGNNGQVDKSFLKNVNTLLKEVYQDLSEIREARKQNRQANLIRLSLIAIAGNPLQREKQIMKYLWEELESIESGKTFSMTEVMVYKLKLQILSRMNSFNAKLGAEVLTSIVNPSKKGEVQ</sequence>
<gene>
    <name evidence="1" type="ORF">ELS83_20140</name>
</gene>
<dbReference type="Pfam" id="PF10962">
    <property type="entry name" value="DUF2764"/>
    <property type="match status" value="1"/>
</dbReference>
<keyword evidence="2" id="KW-1185">Reference proteome</keyword>
<organism evidence="1 2">
    <name type="scientific">Marinifilum caeruleilacunae</name>
    <dbReference type="NCBI Taxonomy" id="2499076"/>
    <lineage>
        <taxon>Bacteria</taxon>
        <taxon>Pseudomonadati</taxon>
        <taxon>Bacteroidota</taxon>
        <taxon>Bacteroidia</taxon>
        <taxon>Marinilabiliales</taxon>
        <taxon>Marinifilaceae</taxon>
    </lineage>
</organism>
<protein>
    <submittedName>
        <fullName evidence="1">DUF2764 family protein</fullName>
    </submittedName>
</protein>
<proteinExistence type="predicted"/>
<evidence type="ECO:0000313" key="1">
    <source>
        <dbReference type="EMBL" id="NOU62115.1"/>
    </source>
</evidence>
<accession>A0ABX1X128</accession>
<evidence type="ECO:0000313" key="2">
    <source>
        <dbReference type="Proteomes" id="UP000732105"/>
    </source>
</evidence>
<dbReference type="EMBL" id="RZNH01000053">
    <property type="protein sequence ID" value="NOU62115.1"/>
    <property type="molecule type" value="Genomic_DNA"/>
</dbReference>